<dbReference type="EMBL" id="JAGFNZ010000001">
    <property type="protein sequence ID" value="MBW7571815.1"/>
    <property type="molecule type" value="Genomic_DNA"/>
</dbReference>
<dbReference type="Pfam" id="PF13579">
    <property type="entry name" value="Glyco_trans_4_4"/>
    <property type="match status" value="1"/>
</dbReference>
<dbReference type="Proteomes" id="UP000719942">
    <property type="component" value="Unassembled WGS sequence"/>
</dbReference>
<dbReference type="CDD" id="cd03794">
    <property type="entry name" value="GT4_WbuB-like"/>
    <property type="match status" value="1"/>
</dbReference>
<protein>
    <submittedName>
        <fullName evidence="2">Glycosyltransferase family 4 protein</fullName>
    </submittedName>
</protein>
<dbReference type="PANTHER" id="PTHR12526">
    <property type="entry name" value="GLYCOSYLTRANSFERASE"/>
    <property type="match status" value="1"/>
</dbReference>
<dbReference type="PANTHER" id="PTHR12526:SF622">
    <property type="entry name" value="GLYCOSYLTRANSFERASE (GROUP I)"/>
    <property type="match status" value="1"/>
</dbReference>
<name>A0ABS7DKJ3_9FIRM</name>
<feature type="domain" description="Glycosyltransferase subfamily 4-like N-terminal" evidence="1">
    <location>
        <begin position="20"/>
        <end position="202"/>
    </location>
</feature>
<evidence type="ECO:0000313" key="2">
    <source>
        <dbReference type="EMBL" id="MBW7571815.1"/>
    </source>
</evidence>
<dbReference type="Gene3D" id="3.40.50.2000">
    <property type="entry name" value="Glycogen Phosphorylase B"/>
    <property type="match status" value="2"/>
</dbReference>
<proteinExistence type="predicted"/>
<gene>
    <name evidence="2" type="ORF">J5W02_03220</name>
</gene>
<dbReference type="SUPFAM" id="SSF53756">
    <property type="entry name" value="UDP-Glycosyltransferase/glycogen phosphorylase"/>
    <property type="match status" value="1"/>
</dbReference>
<keyword evidence="3" id="KW-1185">Reference proteome</keyword>
<evidence type="ECO:0000313" key="3">
    <source>
        <dbReference type="Proteomes" id="UP000719942"/>
    </source>
</evidence>
<dbReference type="InterPro" id="IPR028098">
    <property type="entry name" value="Glyco_trans_4-like_N"/>
</dbReference>
<evidence type="ECO:0000259" key="1">
    <source>
        <dbReference type="Pfam" id="PF13579"/>
    </source>
</evidence>
<comment type="caution">
    <text evidence="2">The sequence shown here is derived from an EMBL/GenBank/DDBJ whole genome shotgun (WGS) entry which is preliminary data.</text>
</comment>
<reference evidence="2 3" key="1">
    <citation type="submission" date="2021-03" db="EMBL/GenBank/DDBJ databases">
        <title>Caproiciproducens sp. nov. isolated from feces of cow.</title>
        <authorList>
            <person name="Choi J.-Y."/>
        </authorList>
    </citation>
    <scope>NUCLEOTIDE SEQUENCE [LARGE SCALE GENOMIC DNA]</scope>
    <source>
        <strain evidence="2 3">AGMB10547</strain>
    </source>
</reference>
<dbReference type="RefSeq" id="WP_219964198.1">
    <property type="nucleotide sequence ID" value="NZ_JAGFNZ010000001.1"/>
</dbReference>
<sequence>MNIIYINHYAGSDRHGMEFRPYFMAKRWAAAGHNVTMVASSYSHLRTVNPDLQGKKTMEETLDGVRYFWIEGPEYHGNGMGRIRNMLSFLHGLYQYADQIAAQGKPDAIIASSTYPLDIYPAHRLAKKFNAMLIYEVHDLWPLSPIELGGMSPHHPYIMLMQAAEDYCYKHSDYVVSLLPNAKEHMVEHGLKPEKYICIPNGIVKSDWEKPMADPPVYYELLKQFHDEGYFLIGYTGAHGIANALDSFVEAGEKLRGKKIKLIMVGPGPERERLAQRVVDMNLRDVVEMLQPVKRDQIPELLSQMDALYVGLQRQPLFRFGVSPNKLMDYMMAGKPVIFAIEAGNDMVKDAKCGISIPPEDSSAIAKAAKKLAGLSKAELNAMGQHGREYILNNNEYDVLSQKFLDVFSMPYEPKQKS</sequence>
<dbReference type="Pfam" id="PF13692">
    <property type="entry name" value="Glyco_trans_1_4"/>
    <property type="match status" value="1"/>
</dbReference>
<accession>A0ABS7DKJ3</accession>
<organism evidence="2 3">
    <name type="scientific">Caproiciproducens faecalis</name>
    <dbReference type="NCBI Taxonomy" id="2820301"/>
    <lineage>
        <taxon>Bacteria</taxon>
        <taxon>Bacillati</taxon>
        <taxon>Bacillota</taxon>
        <taxon>Clostridia</taxon>
        <taxon>Eubacteriales</taxon>
        <taxon>Acutalibacteraceae</taxon>
        <taxon>Caproiciproducens</taxon>
    </lineage>
</organism>